<evidence type="ECO:0000256" key="7">
    <source>
        <dbReference type="ARBA" id="ARBA00022722"/>
    </source>
</evidence>
<name>A0A212KB18_9PROT</name>
<dbReference type="GO" id="GO:0003887">
    <property type="term" value="F:DNA-directed DNA polymerase activity"/>
    <property type="evidence" value="ECO:0007669"/>
    <property type="project" value="UniProtKB-KW"/>
</dbReference>
<feature type="binding site" evidence="18">
    <location>
        <position position="7"/>
    </location>
    <ligand>
        <name>substrate</name>
    </ligand>
</feature>
<dbReference type="InterPro" id="IPR012337">
    <property type="entry name" value="RNaseH-like_sf"/>
</dbReference>
<keyword evidence="7 20" id="KW-0540">Nuclease</keyword>
<comment type="subunit">
    <text evidence="15 20">DNA polymerase III contains a core (composed of alpha, epsilon and theta chains) that associates with a tau subunit. This core dimerizes to form the POLIII' complex. PolIII' associates with the gamma complex (composed of gamma, delta, delta', psi and chi chains) and with the beta chain to form the complete DNA polymerase III complex.</text>
</comment>
<dbReference type="GO" id="GO:0003677">
    <property type="term" value="F:DNA binding"/>
    <property type="evidence" value="ECO:0007669"/>
    <property type="project" value="InterPro"/>
</dbReference>
<dbReference type="InterPro" id="IPR006054">
    <property type="entry name" value="DnaQ"/>
</dbReference>
<keyword evidence="4 20" id="KW-0808">Transferase</keyword>
<evidence type="ECO:0000256" key="16">
    <source>
        <dbReference type="ARBA" id="ARBA00049244"/>
    </source>
</evidence>
<feature type="binding site" evidence="19">
    <location>
        <position position="7"/>
    </location>
    <ligand>
        <name>a divalent metal cation</name>
        <dbReference type="ChEBI" id="CHEBI:60240"/>
        <label>1</label>
        <note>catalytic</note>
    </ligand>
</feature>
<comment type="cofactor">
    <cofactor evidence="1 20">
        <name>Mn(2+)</name>
        <dbReference type="ChEBI" id="CHEBI:29035"/>
    </cofactor>
</comment>
<dbReference type="NCBIfam" id="TIGR00573">
    <property type="entry name" value="dnaq"/>
    <property type="match status" value="1"/>
</dbReference>
<evidence type="ECO:0000256" key="4">
    <source>
        <dbReference type="ARBA" id="ARBA00022679"/>
    </source>
</evidence>
<sequence length="226" mass="25199">MREVALDTETTGLDPESGDRLVEIACVELINHQPTENYFHKYVNPLRDVPEEAVRIHGLTREFLADKPLFEEIVEDFLAFVGDAPIVAHNASFDVNFINAELKRCNRATIPADRAIDTLKIAKERFPGARNTLDALCQRFGIDNTQRTLHGALLDTRLLAEVYLELNGGREPGLAFAAETESAGPLATIVVNRPFREPRPHAATAEELAAFEAFLDKIPDPIWRKG</sequence>
<keyword evidence="6 20" id="KW-0235">DNA replication</keyword>
<comment type="catalytic activity">
    <reaction evidence="16 20">
        <text>DNA(n) + a 2'-deoxyribonucleoside 5'-triphosphate = DNA(n+1) + diphosphate</text>
        <dbReference type="Rhea" id="RHEA:22508"/>
        <dbReference type="Rhea" id="RHEA-COMP:17339"/>
        <dbReference type="Rhea" id="RHEA-COMP:17340"/>
        <dbReference type="ChEBI" id="CHEBI:33019"/>
        <dbReference type="ChEBI" id="CHEBI:61560"/>
        <dbReference type="ChEBI" id="CHEBI:173112"/>
        <dbReference type="EC" id="2.7.7.7"/>
    </reaction>
</comment>
<dbReference type="InterPro" id="IPR013520">
    <property type="entry name" value="Ribonucl_H"/>
</dbReference>
<dbReference type="PANTHER" id="PTHR30231:SF41">
    <property type="entry name" value="DNA POLYMERASE III SUBUNIT EPSILON"/>
    <property type="match status" value="1"/>
</dbReference>
<keyword evidence="8 19" id="KW-0479">Metal-binding</keyword>
<dbReference type="EC" id="2.7.7.7" evidence="2 20"/>
<dbReference type="InterPro" id="IPR006309">
    <property type="entry name" value="DnaQ_proteo"/>
</dbReference>
<feature type="active site" description="Proton acceptor" evidence="17">
    <location>
        <position position="150"/>
    </location>
</feature>
<comment type="function">
    <text evidence="14 20">DNA polymerase III is a complex, multichain enzyme responsible for most of the replicative synthesis in bacteria. The epsilon subunit contain the editing function and is a proofreading 3'-5' exonuclease.</text>
</comment>
<keyword evidence="10 20" id="KW-0269">Exonuclease</keyword>
<evidence type="ECO:0000256" key="10">
    <source>
        <dbReference type="ARBA" id="ARBA00022839"/>
    </source>
</evidence>
<feature type="domain" description="Exonuclease" evidence="21">
    <location>
        <begin position="2"/>
        <end position="172"/>
    </location>
</feature>
<evidence type="ECO:0000256" key="2">
    <source>
        <dbReference type="ARBA" id="ARBA00012417"/>
    </source>
</evidence>
<evidence type="ECO:0000256" key="13">
    <source>
        <dbReference type="ARBA" id="ARBA00023211"/>
    </source>
</evidence>
<dbReference type="SUPFAM" id="SSF53098">
    <property type="entry name" value="Ribonuclease H-like"/>
    <property type="match status" value="1"/>
</dbReference>
<evidence type="ECO:0000256" key="17">
    <source>
        <dbReference type="PIRSR" id="PIRSR606309-1"/>
    </source>
</evidence>
<evidence type="ECO:0000256" key="12">
    <source>
        <dbReference type="ARBA" id="ARBA00022932"/>
    </source>
</evidence>
<dbReference type="GO" id="GO:0046872">
    <property type="term" value="F:metal ion binding"/>
    <property type="evidence" value="ECO:0007669"/>
    <property type="project" value="UniProtKB-KW"/>
</dbReference>
<comment type="cofactor">
    <cofactor evidence="19">
        <name>Mg(2+)</name>
        <dbReference type="ChEBI" id="CHEBI:18420"/>
    </cofactor>
    <cofactor evidence="19">
        <name>Mn(2+)</name>
        <dbReference type="ChEBI" id="CHEBI:29035"/>
    </cofactor>
    <text evidence="19">Binds 2 divalent metal cations. Magnesium or manganese.</text>
</comment>
<dbReference type="SMART" id="SM00479">
    <property type="entry name" value="EXOIII"/>
    <property type="match status" value="1"/>
</dbReference>
<dbReference type="GO" id="GO:0008408">
    <property type="term" value="F:3'-5' exonuclease activity"/>
    <property type="evidence" value="ECO:0007669"/>
    <property type="project" value="TreeGrafter"/>
</dbReference>
<evidence type="ECO:0000256" key="9">
    <source>
        <dbReference type="ARBA" id="ARBA00022801"/>
    </source>
</evidence>
<dbReference type="FunFam" id="3.30.420.10:FF:000012">
    <property type="entry name" value="DNA polymerase III subunit epsilon"/>
    <property type="match status" value="1"/>
</dbReference>
<accession>A0A212KB18</accession>
<feature type="binding site" evidence="18">
    <location>
        <position position="9"/>
    </location>
    <ligand>
        <name>substrate</name>
    </ligand>
</feature>
<evidence type="ECO:0000256" key="18">
    <source>
        <dbReference type="PIRSR" id="PIRSR606309-2"/>
    </source>
</evidence>
<evidence type="ECO:0000259" key="21">
    <source>
        <dbReference type="SMART" id="SM00479"/>
    </source>
</evidence>
<proteinExistence type="predicted"/>
<keyword evidence="13 19" id="KW-0464">Manganese</keyword>
<evidence type="ECO:0000256" key="5">
    <source>
        <dbReference type="ARBA" id="ARBA00022695"/>
    </source>
</evidence>
<reference evidence="22" key="1">
    <citation type="submission" date="2016-04" db="EMBL/GenBank/DDBJ databases">
        <authorList>
            <person name="Evans L.H."/>
            <person name="Alamgir A."/>
            <person name="Owens N."/>
            <person name="Weber N.D."/>
            <person name="Virtaneva K."/>
            <person name="Barbian K."/>
            <person name="Babar A."/>
            <person name="Rosenke K."/>
        </authorList>
    </citation>
    <scope>NUCLEOTIDE SEQUENCE</scope>
    <source>
        <strain evidence="22">86</strain>
    </source>
</reference>
<evidence type="ECO:0000256" key="19">
    <source>
        <dbReference type="PIRSR" id="PIRSR606309-3"/>
    </source>
</evidence>
<feature type="binding site" evidence="19">
    <location>
        <position position="9"/>
    </location>
    <ligand>
        <name>a divalent metal cation</name>
        <dbReference type="ChEBI" id="CHEBI:60240"/>
        <label>1</label>
        <note>catalytic</note>
    </ligand>
</feature>
<gene>
    <name evidence="20 22" type="primary">dnaQ</name>
    <name evidence="22" type="ORF">KL86APRO_12483</name>
</gene>
<dbReference type="Pfam" id="PF00929">
    <property type="entry name" value="RNase_T"/>
    <property type="match status" value="1"/>
</dbReference>
<evidence type="ECO:0000256" key="6">
    <source>
        <dbReference type="ARBA" id="ARBA00022705"/>
    </source>
</evidence>
<evidence type="ECO:0000256" key="11">
    <source>
        <dbReference type="ARBA" id="ARBA00022842"/>
    </source>
</evidence>
<feature type="binding site" evidence="19">
    <location>
        <position position="155"/>
    </location>
    <ligand>
        <name>a divalent metal cation</name>
        <dbReference type="ChEBI" id="CHEBI:60240"/>
        <label>1</label>
        <note>catalytic</note>
    </ligand>
</feature>
<dbReference type="PANTHER" id="PTHR30231">
    <property type="entry name" value="DNA POLYMERASE III SUBUNIT EPSILON"/>
    <property type="match status" value="1"/>
</dbReference>
<evidence type="ECO:0000256" key="15">
    <source>
        <dbReference type="ARBA" id="ARBA00026073"/>
    </source>
</evidence>
<evidence type="ECO:0000313" key="22">
    <source>
        <dbReference type="EMBL" id="SBW08929.1"/>
    </source>
</evidence>
<dbReference type="CDD" id="cd06131">
    <property type="entry name" value="DNA_pol_III_epsilon_Ecoli_like"/>
    <property type="match status" value="1"/>
</dbReference>
<dbReference type="AlphaFoldDB" id="A0A212KB18"/>
<protein>
    <recommendedName>
        <fullName evidence="3 20">DNA polymerase III subunit epsilon</fullName>
        <ecNumber evidence="2 20">2.7.7.7</ecNumber>
    </recommendedName>
</protein>
<dbReference type="GO" id="GO:0005829">
    <property type="term" value="C:cytosol"/>
    <property type="evidence" value="ECO:0007669"/>
    <property type="project" value="TreeGrafter"/>
</dbReference>
<keyword evidence="11 19" id="KW-0460">Magnesium</keyword>
<keyword evidence="12 20" id="KW-0239">DNA-directed DNA polymerase</keyword>
<keyword evidence="5 20" id="KW-0548">Nucleotidyltransferase</keyword>
<feature type="binding site" evidence="18">
    <location>
        <position position="155"/>
    </location>
    <ligand>
        <name>substrate</name>
    </ligand>
</feature>
<dbReference type="InterPro" id="IPR036397">
    <property type="entry name" value="RNaseH_sf"/>
</dbReference>
<evidence type="ECO:0000256" key="3">
    <source>
        <dbReference type="ARBA" id="ARBA00020352"/>
    </source>
</evidence>
<dbReference type="Gene3D" id="3.30.420.10">
    <property type="entry name" value="Ribonuclease H-like superfamily/Ribonuclease H"/>
    <property type="match status" value="1"/>
</dbReference>
<dbReference type="EMBL" id="FLUO01000001">
    <property type="protein sequence ID" value="SBW08929.1"/>
    <property type="molecule type" value="Genomic_DNA"/>
</dbReference>
<dbReference type="NCBIfam" id="NF004316">
    <property type="entry name" value="PRK05711.1"/>
    <property type="match status" value="1"/>
</dbReference>
<dbReference type="NCBIfam" id="TIGR01406">
    <property type="entry name" value="dnaQ_proteo"/>
    <property type="match status" value="1"/>
</dbReference>
<evidence type="ECO:0000256" key="14">
    <source>
        <dbReference type="ARBA" id="ARBA00025483"/>
    </source>
</evidence>
<organism evidence="22">
    <name type="scientific">uncultured Alphaproteobacteria bacterium</name>
    <dbReference type="NCBI Taxonomy" id="91750"/>
    <lineage>
        <taxon>Bacteria</taxon>
        <taxon>Pseudomonadati</taxon>
        <taxon>Pseudomonadota</taxon>
        <taxon>Alphaproteobacteria</taxon>
        <taxon>environmental samples</taxon>
    </lineage>
</organism>
<evidence type="ECO:0000256" key="1">
    <source>
        <dbReference type="ARBA" id="ARBA00001936"/>
    </source>
</evidence>
<keyword evidence="9 20" id="KW-0378">Hydrolase</keyword>
<feature type="binding site" evidence="18">
    <location>
        <position position="57"/>
    </location>
    <ligand>
        <name>substrate</name>
    </ligand>
</feature>
<dbReference type="GO" id="GO:0045004">
    <property type="term" value="P:DNA replication proofreading"/>
    <property type="evidence" value="ECO:0007669"/>
    <property type="project" value="TreeGrafter"/>
</dbReference>
<evidence type="ECO:0000256" key="8">
    <source>
        <dbReference type="ARBA" id="ARBA00022723"/>
    </source>
</evidence>
<feature type="binding site" evidence="18">
    <location>
        <position position="52"/>
    </location>
    <ligand>
        <name>substrate</name>
    </ligand>
</feature>
<evidence type="ECO:0000256" key="20">
    <source>
        <dbReference type="RuleBase" id="RU364087"/>
    </source>
</evidence>